<keyword evidence="1" id="KW-0812">Transmembrane</keyword>
<keyword evidence="1" id="KW-0472">Membrane</keyword>
<protein>
    <submittedName>
        <fullName evidence="2">Uncharacterized protein</fullName>
    </submittedName>
</protein>
<keyword evidence="1" id="KW-1133">Transmembrane helix</keyword>
<sequence>MLGIVAAVLFFIAWLINAADIGTNDVFSSTNVMLLGLTALALHVAGIGAGRSVRRRP</sequence>
<evidence type="ECO:0000313" key="3">
    <source>
        <dbReference type="Proteomes" id="UP001603013"/>
    </source>
</evidence>
<feature type="transmembrane region" description="Helical" evidence="1">
    <location>
        <begin position="34"/>
        <end position="53"/>
    </location>
</feature>
<proteinExistence type="predicted"/>
<organism evidence="2 3">
    <name type="scientific">Streptomyces lateritius</name>
    <dbReference type="NCBI Taxonomy" id="67313"/>
    <lineage>
        <taxon>Bacteria</taxon>
        <taxon>Bacillati</taxon>
        <taxon>Actinomycetota</taxon>
        <taxon>Actinomycetes</taxon>
        <taxon>Kitasatosporales</taxon>
        <taxon>Streptomycetaceae</taxon>
        <taxon>Streptomyces</taxon>
    </lineage>
</organism>
<gene>
    <name evidence="2" type="ORF">ACF05T_26210</name>
</gene>
<comment type="caution">
    <text evidence="2">The sequence shown here is derived from an EMBL/GenBank/DDBJ whole genome shotgun (WGS) entry which is preliminary data.</text>
</comment>
<reference evidence="2 3" key="1">
    <citation type="submission" date="2024-10" db="EMBL/GenBank/DDBJ databases">
        <title>The Natural Products Discovery Center: Release of the First 8490 Sequenced Strains for Exploring Actinobacteria Biosynthetic Diversity.</title>
        <authorList>
            <person name="Kalkreuter E."/>
            <person name="Kautsar S.A."/>
            <person name="Yang D."/>
            <person name="Bader C.D."/>
            <person name="Teijaro C.N."/>
            <person name="Fluegel L."/>
            <person name="Davis C.M."/>
            <person name="Simpson J.R."/>
            <person name="Lauterbach L."/>
            <person name="Steele A.D."/>
            <person name="Gui C."/>
            <person name="Meng S."/>
            <person name="Li G."/>
            <person name="Viehrig K."/>
            <person name="Ye F."/>
            <person name="Su P."/>
            <person name="Kiefer A.F."/>
            <person name="Nichols A."/>
            <person name="Cepeda A.J."/>
            <person name="Yan W."/>
            <person name="Fan B."/>
            <person name="Jiang Y."/>
            <person name="Adhikari A."/>
            <person name="Zheng C.-J."/>
            <person name="Schuster L."/>
            <person name="Cowan T.M."/>
            <person name="Smanski M.J."/>
            <person name="Chevrette M.G."/>
            <person name="De Carvalho L.P.S."/>
            <person name="Shen B."/>
        </authorList>
    </citation>
    <scope>NUCLEOTIDE SEQUENCE [LARGE SCALE GENOMIC DNA]</scope>
    <source>
        <strain evidence="2 3">NPDC015755</strain>
    </source>
</reference>
<evidence type="ECO:0000313" key="2">
    <source>
        <dbReference type="EMBL" id="MFF8279574.1"/>
    </source>
</evidence>
<dbReference type="RefSeq" id="WP_189601572.1">
    <property type="nucleotide sequence ID" value="NZ_BMTO01000014.1"/>
</dbReference>
<dbReference type="EMBL" id="JBIBSM010000016">
    <property type="protein sequence ID" value="MFF8279574.1"/>
    <property type="molecule type" value="Genomic_DNA"/>
</dbReference>
<evidence type="ECO:0000256" key="1">
    <source>
        <dbReference type="SAM" id="Phobius"/>
    </source>
</evidence>
<keyword evidence="3" id="KW-1185">Reference proteome</keyword>
<name>A0ABW6YIA7_9ACTN</name>
<dbReference type="Proteomes" id="UP001603013">
    <property type="component" value="Unassembled WGS sequence"/>
</dbReference>
<accession>A0ABW6YIA7</accession>